<accession>A0ABY6K5H1</accession>
<proteinExistence type="predicted"/>
<sequence length="99" mass="11019">MHHLFLRADWEHYSVAGRLSSKRNGHLLNEEQMPCAAAPNIEYKRCSSCISGLGALTGYYQPGQLNPDKVFLNTPQFHIEEVPIDACLGKHQDGQGVIV</sequence>
<reference evidence="1 2" key="1">
    <citation type="submission" date="2022-01" db="EMBL/GenBank/DDBJ databases">
        <title>A chromosomal length assembly of Cordylochernes scorpioides.</title>
        <authorList>
            <person name="Zeh D."/>
            <person name="Zeh J."/>
        </authorList>
    </citation>
    <scope>NUCLEOTIDE SEQUENCE [LARGE SCALE GENOMIC DNA]</scope>
    <source>
        <strain evidence="1">IN4F17</strain>
        <tissue evidence="1">Whole Body</tissue>
    </source>
</reference>
<protein>
    <submittedName>
        <fullName evidence="1">Uncharacterized protein</fullName>
    </submittedName>
</protein>
<evidence type="ECO:0000313" key="2">
    <source>
        <dbReference type="Proteomes" id="UP001235939"/>
    </source>
</evidence>
<evidence type="ECO:0000313" key="1">
    <source>
        <dbReference type="EMBL" id="UYV63556.1"/>
    </source>
</evidence>
<dbReference type="EMBL" id="CP092864">
    <property type="protein sequence ID" value="UYV63556.1"/>
    <property type="molecule type" value="Genomic_DNA"/>
</dbReference>
<gene>
    <name evidence="1" type="ORF">LAZ67_2004654</name>
</gene>
<organism evidence="1 2">
    <name type="scientific">Cordylochernes scorpioides</name>
    <dbReference type="NCBI Taxonomy" id="51811"/>
    <lineage>
        <taxon>Eukaryota</taxon>
        <taxon>Metazoa</taxon>
        <taxon>Ecdysozoa</taxon>
        <taxon>Arthropoda</taxon>
        <taxon>Chelicerata</taxon>
        <taxon>Arachnida</taxon>
        <taxon>Pseudoscorpiones</taxon>
        <taxon>Cheliferoidea</taxon>
        <taxon>Chernetidae</taxon>
        <taxon>Cordylochernes</taxon>
    </lineage>
</organism>
<name>A0ABY6K5H1_9ARAC</name>
<dbReference type="Proteomes" id="UP001235939">
    <property type="component" value="Chromosome 02"/>
</dbReference>
<keyword evidence="2" id="KW-1185">Reference proteome</keyword>